<dbReference type="HOGENOM" id="CLU_3209455_0_0_9"/>
<accession>E3ZNP1</accession>
<reference evidence="1" key="1">
    <citation type="journal article" date="2010" name="Microbiol. Resour. Announc.">
        <title>Comparative genomics of the bacterial genus Listeria: Genome evolution is characterized by limited gene acquisition and limited gene loss.</title>
        <authorList>
            <person name="den Bakker H.C."/>
            <person name="Cummings C.A."/>
            <person name="Ferreira V."/>
            <person name="Vatta P."/>
            <person name="Orsi R.H."/>
            <person name="Degoricija L."/>
            <person name="Barker M."/>
            <person name="Petrauskene O."/>
            <person name="Furtado M.R."/>
            <person name="Wiedmann M."/>
        </authorList>
    </citation>
    <scope>NUCLEOTIDE SEQUENCE [LARGE SCALE GENOMIC DNA]</scope>
    <source>
        <strain evidence="1">FSL N1-067</strain>
    </source>
</reference>
<proteinExistence type="predicted"/>
<name>E3ZNP1_LISSE</name>
<feature type="non-terminal residue" evidence="1">
    <location>
        <position position="1"/>
    </location>
</feature>
<evidence type="ECO:0000313" key="1">
    <source>
        <dbReference type="EMBL" id="EFS00754.1"/>
    </source>
</evidence>
<dbReference type="AlphaFoldDB" id="E3ZNP1"/>
<dbReference type="Proteomes" id="UP000004302">
    <property type="component" value="Chromosome"/>
</dbReference>
<comment type="caution">
    <text evidence="1">The sequence shown here is derived from an EMBL/GenBank/DDBJ whole genome shotgun (WGS) entry which is preliminary data.</text>
</comment>
<organism evidence="1">
    <name type="scientific">Listeria seeligeri FSL N1-067</name>
    <dbReference type="NCBI Taxonomy" id="702453"/>
    <lineage>
        <taxon>Bacteria</taxon>
        <taxon>Bacillati</taxon>
        <taxon>Bacillota</taxon>
        <taxon>Bacilli</taxon>
        <taxon>Bacillales</taxon>
        <taxon>Listeriaceae</taxon>
        <taxon>Listeria</taxon>
    </lineage>
</organism>
<dbReference type="EMBL" id="ADXJ01000465">
    <property type="protein sequence ID" value="EFS00754.1"/>
    <property type="molecule type" value="Genomic_DNA"/>
</dbReference>
<protein>
    <submittedName>
        <fullName evidence="1">GntR family transcriptional regulator</fullName>
    </submittedName>
</protein>
<sequence length="44" mass="5025">DEFAKLESKLKPLIAEAVVRSVTEEEWGKLSKTIFDEMQGRSVE</sequence>
<gene>
    <name evidence="1" type="ORF">NT03LS_1068</name>
</gene>